<keyword evidence="10" id="KW-0943">RNA-mediated gene silencing</keyword>
<dbReference type="GO" id="GO:0001510">
    <property type="term" value="P:RNA methylation"/>
    <property type="evidence" value="ECO:0007669"/>
    <property type="project" value="InterPro"/>
</dbReference>
<evidence type="ECO:0000256" key="3">
    <source>
        <dbReference type="ARBA" id="ARBA00021330"/>
    </source>
</evidence>
<dbReference type="GO" id="GO:0090486">
    <property type="term" value="F:small RNA 2'-O-methyltransferase activity"/>
    <property type="evidence" value="ECO:0007669"/>
    <property type="project" value="UniProtKB-EC"/>
</dbReference>
<keyword evidence="8" id="KW-0460">Magnesium</keyword>
<dbReference type="GO" id="GO:0031047">
    <property type="term" value="P:regulatory ncRNA-mediated gene silencing"/>
    <property type="evidence" value="ECO:0007669"/>
    <property type="project" value="UniProtKB-KW"/>
</dbReference>
<evidence type="ECO:0000313" key="16">
    <source>
        <dbReference type="Proteomes" id="UP001142372"/>
    </source>
</evidence>
<evidence type="ECO:0000256" key="9">
    <source>
        <dbReference type="ARBA" id="ARBA00022884"/>
    </source>
</evidence>
<comment type="caution">
    <text evidence="15">The sequence shown here is derived from an EMBL/GenBank/DDBJ whole genome shotgun (WGS) entry which is preliminary data.</text>
</comment>
<gene>
    <name evidence="15" type="ORF">GCM10017584_37460</name>
</gene>
<dbReference type="EC" id="2.1.1.386" evidence="11"/>
<comment type="similarity">
    <text evidence="2">Belongs to the methyltransferase superfamily. HEN1 family.</text>
</comment>
<dbReference type="AlphaFoldDB" id="A0A9W6HD86"/>
<dbReference type="Gene3D" id="3.40.50.150">
    <property type="entry name" value="Vaccinia Virus protein VP39"/>
    <property type="match status" value="1"/>
</dbReference>
<dbReference type="InterPro" id="IPR029063">
    <property type="entry name" value="SAM-dependent_MTases_sf"/>
</dbReference>
<evidence type="ECO:0000256" key="12">
    <source>
        <dbReference type="ARBA" id="ARBA00048418"/>
    </source>
</evidence>
<dbReference type="InterPro" id="IPR024740">
    <property type="entry name" value="Hen1_N"/>
</dbReference>
<evidence type="ECO:0000256" key="6">
    <source>
        <dbReference type="ARBA" id="ARBA00022691"/>
    </source>
</evidence>
<evidence type="ECO:0000256" key="11">
    <source>
        <dbReference type="ARBA" id="ARBA00035025"/>
    </source>
</evidence>
<evidence type="ECO:0000256" key="1">
    <source>
        <dbReference type="ARBA" id="ARBA00001946"/>
    </source>
</evidence>
<dbReference type="PANTHER" id="PTHR21404:SF3">
    <property type="entry name" value="SMALL RNA 2'-O-METHYLTRANSFERASE"/>
    <property type="match status" value="1"/>
</dbReference>
<comment type="catalytic activity">
    <reaction evidence="12">
        <text>small RNA 3'-end nucleotide + S-adenosyl-L-methionine = small RNA 3'-end 2'-O-methylnucleotide + S-adenosyl-L-homocysteine + H(+)</text>
        <dbReference type="Rhea" id="RHEA:37887"/>
        <dbReference type="Rhea" id="RHEA-COMP:10415"/>
        <dbReference type="Rhea" id="RHEA-COMP:10416"/>
        <dbReference type="ChEBI" id="CHEBI:15378"/>
        <dbReference type="ChEBI" id="CHEBI:57856"/>
        <dbReference type="ChEBI" id="CHEBI:59789"/>
        <dbReference type="ChEBI" id="CHEBI:74896"/>
        <dbReference type="ChEBI" id="CHEBI:74898"/>
        <dbReference type="EC" id="2.1.1.386"/>
    </reaction>
</comment>
<dbReference type="PANTHER" id="PTHR21404">
    <property type="entry name" value="HEN1"/>
    <property type="match status" value="1"/>
</dbReference>
<feature type="domain" description="Hen1 N-terminal" evidence="14">
    <location>
        <begin position="1"/>
        <end position="242"/>
    </location>
</feature>
<keyword evidence="6" id="KW-0949">S-adenosyl-L-methionine</keyword>
<evidence type="ECO:0000256" key="10">
    <source>
        <dbReference type="ARBA" id="ARBA00023158"/>
    </source>
</evidence>
<evidence type="ECO:0000256" key="7">
    <source>
        <dbReference type="ARBA" id="ARBA00022723"/>
    </source>
</evidence>
<keyword evidence="9" id="KW-0694">RNA-binding</keyword>
<protein>
    <recommendedName>
        <fullName evidence="3">Small RNA 2'-O-methyltransferase</fullName>
        <ecNumber evidence="11">2.1.1.386</ecNumber>
    </recommendedName>
</protein>
<evidence type="ECO:0000256" key="4">
    <source>
        <dbReference type="ARBA" id="ARBA00022603"/>
    </source>
</evidence>
<evidence type="ECO:0000259" key="13">
    <source>
        <dbReference type="Pfam" id="PF08242"/>
    </source>
</evidence>
<reference evidence="15" key="1">
    <citation type="journal article" date="2014" name="Int. J. Syst. Evol. Microbiol.">
        <title>Complete genome sequence of Corynebacterium casei LMG S-19264T (=DSM 44701T), isolated from a smear-ripened cheese.</title>
        <authorList>
            <consortium name="US DOE Joint Genome Institute (JGI-PGF)"/>
            <person name="Walter F."/>
            <person name="Albersmeier A."/>
            <person name="Kalinowski J."/>
            <person name="Ruckert C."/>
        </authorList>
    </citation>
    <scope>NUCLEOTIDE SEQUENCE</scope>
    <source>
        <strain evidence="15">VKM Ac-1401</strain>
    </source>
</reference>
<dbReference type="GO" id="GO:0046872">
    <property type="term" value="F:metal ion binding"/>
    <property type="evidence" value="ECO:0007669"/>
    <property type="project" value="UniProtKB-KW"/>
</dbReference>
<evidence type="ECO:0000256" key="5">
    <source>
        <dbReference type="ARBA" id="ARBA00022679"/>
    </source>
</evidence>
<dbReference type="InterPro" id="IPR013217">
    <property type="entry name" value="Methyltransf_12"/>
</dbReference>
<comment type="cofactor">
    <cofactor evidence="1">
        <name>Mg(2+)</name>
        <dbReference type="ChEBI" id="CHEBI:18420"/>
    </cofactor>
</comment>
<dbReference type="Pfam" id="PF08242">
    <property type="entry name" value="Methyltransf_12"/>
    <property type="match status" value="1"/>
</dbReference>
<dbReference type="Gene3D" id="3.30.1610.20">
    <property type="entry name" value="Hen1, N-terminal domain"/>
    <property type="match status" value="1"/>
</dbReference>
<sequence length="475" mass="51570">MLVTLTYTGPSATDLGFLLHKNPETAHVFDLSVGRAHVFYPVADDAQCTAALMLEIDPIELVRSKRFRGSGDGTLAHYVNDRPYASGSMMATAVGAVFRTAMTGRSDARPDLAANPMPLAIELSAVPVRGPVDLAARLFEPLGWQVTATELPLDDAFPEWGPSPYQAIRLEGTVRLADALRHLYVLLPVLDDAKHYWVSDDEVGKLLRAGEGWLAGHPERELITQRYLKHQRSYIDDAATRLAEADGVPALAAEGPVTPEAADAAGPAAGDDRAPLNRVRAEVVLGILRELGARRVADLGCGPGALLRPLLDDRAYVEIVGTDVSAGALAVAAERLQLGRLSDAQQGRVRLLQSSVTYQDDRIAGLDAVVLMEVIEHIDPERHAAVERAVFVAARPAAVIVTTPNREYNELYPSLSAGAMRHPDHRFEWSRGEFRSWATGVAGRTGYSVEFRDVGDVDERRGSPTQLALFRREDA</sequence>
<evidence type="ECO:0000259" key="14">
    <source>
        <dbReference type="Pfam" id="PF12623"/>
    </source>
</evidence>
<dbReference type="Pfam" id="PF12623">
    <property type="entry name" value="Hen1_L"/>
    <property type="match status" value="1"/>
</dbReference>
<organism evidence="15 16">
    <name type="scientific">Leifsonia poae</name>
    <dbReference type="NCBI Taxonomy" id="110933"/>
    <lineage>
        <taxon>Bacteria</taxon>
        <taxon>Bacillati</taxon>
        <taxon>Actinomycetota</taxon>
        <taxon>Actinomycetes</taxon>
        <taxon>Micrococcales</taxon>
        <taxon>Microbacteriaceae</taxon>
        <taxon>Leifsonia</taxon>
    </lineage>
</organism>
<evidence type="ECO:0000313" key="15">
    <source>
        <dbReference type="EMBL" id="GLJ78172.1"/>
    </source>
</evidence>
<accession>A0A9W6HD86</accession>
<keyword evidence="4" id="KW-0489">Methyltransferase</keyword>
<keyword evidence="5" id="KW-0808">Transferase</keyword>
<dbReference type="GO" id="GO:0003723">
    <property type="term" value="F:RNA binding"/>
    <property type="evidence" value="ECO:0007669"/>
    <property type="project" value="UniProtKB-KW"/>
</dbReference>
<dbReference type="InterPro" id="IPR024026">
    <property type="entry name" value="3'-RNA_MeTfrase_Hen1_bac"/>
</dbReference>
<dbReference type="InterPro" id="IPR038546">
    <property type="entry name" value="Hen1_N_sf"/>
</dbReference>
<proteinExistence type="inferred from homology"/>
<dbReference type="NCBIfam" id="TIGR04074">
    <property type="entry name" value="bacter_Hen1"/>
    <property type="match status" value="1"/>
</dbReference>
<dbReference type="InterPro" id="IPR026610">
    <property type="entry name" value="Hen1"/>
</dbReference>
<keyword evidence="16" id="KW-1185">Reference proteome</keyword>
<dbReference type="RefSeq" id="WP_271178761.1">
    <property type="nucleotide sequence ID" value="NZ_BAAAJO010000003.1"/>
</dbReference>
<name>A0A9W6HD86_9MICO</name>
<keyword evidence="7" id="KW-0479">Metal-binding</keyword>
<dbReference type="Proteomes" id="UP001142372">
    <property type="component" value="Unassembled WGS sequence"/>
</dbReference>
<dbReference type="SUPFAM" id="SSF53335">
    <property type="entry name" value="S-adenosyl-L-methionine-dependent methyltransferases"/>
    <property type="match status" value="1"/>
</dbReference>
<evidence type="ECO:0000256" key="8">
    <source>
        <dbReference type="ARBA" id="ARBA00022842"/>
    </source>
</evidence>
<reference evidence="15" key="2">
    <citation type="submission" date="2023-01" db="EMBL/GenBank/DDBJ databases">
        <authorList>
            <person name="Sun Q."/>
            <person name="Evtushenko L."/>
        </authorList>
    </citation>
    <scope>NUCLEOTIDE SEQUENCE</scope>
    <source>
        <strain evidence="15">VKM Ac-1401</strain>
    </source>
</reference>
<dbReference type="EMBL" id="BSEN01000015">
    <property type="protein sequence ID" value="GLJ78172.1"/>
    <property type="molecule type" value="Genomic_DNA"/>
</dbReference>
<dbReference type="CDD" id="cd02440">
    <property type="entry name" value="AdoMet_MTases"/>
    <property type="match status" value="1"/>
</dbReference>
<evidence type="ECO:0000256" key="2">
    <source>
        <dbReference type="ARBA" id="ARBA00009026"/>
    </source>
</evidence>
<feature type="domain" description="Methyltransferase type 12" evidence="13">
    <location>
        <begin position="298"/>
        <end position="390"/>
    </location>
</feature>